<evidence type="ECO:0000313" key="2">
    <source>
        <dbReference type="EMBL" id="MCO6042567.1"/>
    </source>
</evidence>
<gene>
    <name evidence="2" type="ORF">NG895_01475</name>
</gene>
<dbReference type="RefSeq" id="WP_252850666.1">
    <property type="nucleotide sequence ID" value="NZ_JAMXLR010000006.1"/>
</dbReference>
<organism evidence="2 3">
    <name type="scientific">Aeoliella straminimaris</name>
    <dbReference type="NCBI Taxonomy" id="2954799"/>
    <lineage>
        <taxon>Bacteria</taxon>
        <taxon>Pseudomonadati</taxon>
        <taxon>Planctomycetota</taxon>
        <taxon>Planctomycetia</taxon>
        <taxon>Pirellulales</taxon>
        <taxon>Lacipirellulaceae</taxon>
        <taxon>Aeoliella</taxon>
    </lineage>
</organism>
<dbReference type="Proteomes" id="UP001155241">
    <property type="component" value="Unassembled WGS sequence"/>
</dbReference>
<dbReference type="AlphaFoldDB" id="A0A9X2JEV1"/>
<dbReference type="Pfam" id="PF03551">
    <property type="entry name" value="PadR"/>
    <property type="match status" value="1"/>
</dbReference>
<proteinExistence type="predicted"/>
<name>A0A9X2JEV1_9BACT</name>
<reference evidence="2" key="1">
    <citation type="submission" date="2022-06" db="EMBL/GenBank/DDBJ databases">
        <title>Aeoliella straminimaris, a novel planctomycete from sediments.</title>
        <authorList>
            <person name="Vitorino I.R."/>
            <person name="Lage O.M."/>
        </authorList>
    </citation>
    <scope>NUCLEOTIDE SEQUENCE</scope>
    <source>
        <strain evidence="2">ICT_H6.2</strain>
    </source>
</reference>
<dbReference type="Gene3D" id="1.10.10.10">
    <property type="entry name" value="Winged helix-like DNA-binding domain superfamily/Winged helix DNA-binding domain"/>
    <property type="match status" value="1"/>
</dbReference>
<dbReference type="InterPro" id="IPR036388">
    <property type="entry name" value="WH-like_DNA-bd_sf"/>
</dbReference>
<keyword evidence="3" id="KW-1185">Reference proteome</keyword>
<dbReference type="PANTHER" id="PTHR33169">
    <property type="entry name" value="PADR-FAMILY TRANSCRIPTIONAL REGULATOR"/>
    <property type="match status" value="1"/>
</dbReference>
<dbReference type="EMBL" id="JAMXLR010000006">
    <property type="protein sequence ID" value="MCO6042567.1"/>
    <property type="molecule type" value="Genomic_DNA"/>
</dbReference>
<evidence type="ECO:0000313" key="3">
    <source>
        <dbReference type="Proteomes" id="UP001155241"/>
    </source>
</evidence>
<dbReference type="InterPro" id="IPR005149">
    <property type="entry name" value="Tscrpt_reg_PadR_N"/>
</dbReference>
<dbReference type="InterPro" id="IPR017799">
    <property type="entry name" value="Tscrpt_reg_PadR_acidobac-type"/>
</dbReference>
<protein>
    <submittedName>
        <fullName evidence="2">PadR family transcriptional regulator</fullName>
    </submittedName>
</protein>
<dbReference type="InterPro" id="IPR036390">
    <property type="entry name" value="WH_DNA-bd_sf"/>
</dbReference>
<evidence type="ECO:0000259" key="1">
    <source>
        <dbReference type="Pfam" id="PF03551"/>
    </source>
</evidence>
<dbReference type="PANTHER" id="PTHR33169:SF14">
    <property type="entry name" value="TRANSCRIPTIONAL REGULATOR RV3488"/>
    <property type="match status" value="1"/>
</dbReference>
<dbReference type="InterPro" id="IPR052509">
    <property type="entry name" value="Metal_resp_DNA-bind_regulator"/>
</dbReference>
<accession>A0A9X2JEV1</accession>
<dbReference type="NCBIfam" id="TIGR03433">
    <property type="entry name" value="padR_acidobact"/>
    <property type="match status" value="1"/>
</dbReference>
<sequence length="118" mass="13429">MPAKNQNKKAELLQGTLDMLILKTLAAGKLHGYAVARQIQQASNEALVVEEGSLYPALHRMERRGWIEHEWGLSESNRRAKYYQLTAAGRKQLTTEKQRWNRFVEAIAIVMNPSLPEA</sequence>
<dbReference type="SUPFAM" id="SSF46785">
    <property type="entry name" value="Winged helix' DNA-binding domain"/>
    <property type="match status" value="1"/>
</dbReference>
<comment type="caution">
    <text evidence="2">The sequence shown here is derived from an EMBL/GenBank/DDBJ whole genome shotgun (WGS) entry which is preliminary data.</text>
</comment>
<feature type="domain" description="Transcription regulator PadR N-terminal" evidence="1">
    <location>
        <begin position="21"/>
        <end position="94"/>
    </location>
</feature>